<dbReference type="PANTHER" id="PTHR34387:SF1">
    <property type="entry name" value="PERIPLASMIC IMMUNOGENIC PROTEIN"/>
    <property type="match status" value="1"/>
</dbReference>
<comment type="caution">
    <text evidence="2">The sequence shown here is derived from an EMBL/GenBank/DDBJ whole genome shotgun (WGS) entry which is preliminary data.</text>
</comment>
<name>A0A2M9CXU5_9BACT</name>
<keyword evidence="1" id="KW-0732">Signal</keyword>
<dbReference type="GO" id="GO:0006974">
    <property type="term" value="P:DNA damage response"/>
    <property type="evidence" value="ECO:0007669"/>
    <property type="project" value="TreeGrafter"/>
</dbReference>
<reference evidence="2 3" key="1">
    <citation type="submission" date="2017-11" db="EMBL/GenBank/DDBJ databases">
        <title>Genomic Encyclopedia of Archaeal and Bacterial Type Strains, Phase II (KMG-II): From Individual Species to Whole Genera.</title>
        <authorList>
            <person name="Goeker M."/>
        </authorList>
    </citation>
    <scope>NUCLEOTIDE SEQUENCE [LARGE SCALE GENOMIC DNA]</scope>
    <source>
        <strain evidence="2 3">DSM 27268</strain>
    </source>
</reference>
<evidence type="ECO:0000256" key="1">
    <source>
        <dbReference type="SAM" id="SignalP"/>
    </source>
</evidence>
<dbReference type="Pfam" id="PF04402">
    <property type="entry name" value="SIMPL"/>
    <property type="match status" value="1"/>
</dbReference>
<feature type="chain" id="PRO_5014948513" description="Secreted protein" evidence="1">
    <location>
        <begin position="26"/>
        <end position="239"/>
    </location>
</feature>
<dbReference type="InterPro" id="IPR007497">
    <property type="entry name" value="SIMPL/DUF541"/>
</dbReference>
<keyword evidence="3" id="KW-1185">Reference proteome</keyword>
<proteinExistence type="predicted"/>
<gene>
    <name evidence="2" type="ORF">BXY57_2249</name>
</gene>
<dbReference type="InterPro" id="IPR052022">
    <property type="entry name" value="26kDa_periplasmic_antigen"/>
</dbReference>
<feature type="signal peptide" evidence="1">
    <location>
        <begin position="1"/>
        <end position="25"/>
    </location>
</feature>
<dbReference type="EMBL" id="PGFG01000001">
    <property type="protein sequence ID" value="PJJ76618.1"/>
    <property type="molecule type" value="Genomic_DNA"/>
</dbReference>
<dbReference type="PANTHER" id="PTHR34387">
    <property type="entry name" value="SLR1258 PROTEIN"/>
    <property type="match status" value="1"/>
</dbReference>
<evidence type="ECO:0008006" key="4">
    <source>
        <dbReference type="Google" id="ProtNLM"/>
    </source>
</evidence>
<sequence length="239" mass="26703">MLYRLFMWIALAGTCSLSAITVVHAQNKNFIDQPYLEVSGMADTSVTPDEIYLHIQISEADTKGKTSVEDQERKMVDALKSLGIDPEKNLFTSDLASNFQSYFLRGKQILKSKDYLLKVSTAVQATQVLIQLQNMGISNVSLDHVDYSKKEQVRNRMLAKAIEDAHAKAKSMVMPLHQNIGKAIHIVETSGGPIMPLQANAMKMSVRTYVQDQEAEPLPQIDFEKIKIQSSVNVVFALE</sequence>
<dbReference type="Proteomes" id="UP000230000">
    <property type="component" value="Unassembled WGS sequence"/>
</dbReference>
<evidence type="ECO:0000313" key="2">
    <source>
        <dbReference type="EMBL" id="PJJ76618.1"/>
    </source>
</evidence>
<accession>A0A2M9CXU5</accession>
<evidence type="ECO:0000313" key="3">
    <source>
        <dbReference type="Proteomes" id="UP000230000"/>
    </source>
</evidence>
<dbReference type="Gene3D" id="3.30.110.170">
    <property type="entry name" value="Protein of unknown function (DUF541), domain 1"/>
    <property type="match status" value="1"/>
</dbReference>
<protein>
    <recommendedName>
        <fullName evidence="4">Secreted protein</fullName>
    </recommendedName>
</protein>
<dbReference type="AlphaFoldDB" id="A0A2M9CXU5"/>
<dbReference type="OrthoDB" id="1118849at2"/>
<dbReference type="Gene3D" id="3.30.70.2970">
    <property type="entry name" value="Protein of unknown function (DUF541), domain 2"/>
    <property type="match status" value="1"/>
</dbReference>
<organism evidence="2 3">
    <name type="scientific">Thermoflavifilum aggregans</name>
    <dbReference type="NCBI Taxonomy" id="454188"/>
    <lineage>
        <taxon>Bacteria</taxon>
        <taxon>Pseudomonadati</taxon>
        <taxon>Bacteroidota</taxon>
        <taxon>Chitinophagia</taxon>
        <taxon>Chitinophagales</taxon>
        <taxon>Chitinophagaceae</taxon>
        <taxon>Thermoflavifilum</taxon>
    </lineage>
</organism>
<dbReference type="RefSeq" id="WP_157853904.1">
    <property type="nucleotide sequence ID" value="NZ_PGFG01000001.1"/>
</dbReference>